<dbReference type="Proteomes" id="UP000585474">
    <property type="component" value="Unassembled WGS sequence"/>
</dbReference>
<dbReference type="InterPro" id="IPR039774">
    <property type="entry name" value="Sin3-like"/>
</dbReference>
<dbReference type="Gene3D" id="1.20.1160.11">
    <property type="entry name" value="Paired amphipathic helix"/>
    <property type="match status" value="1"/>
</dbReference>
<evidence type="ECO:0000313" key="8">
    <source>
        <dbReference type="Proteomes" id="UP000585474"/>
    </source>
</evidence>
<comment type="subcellular location">
    <subcellularLocation>
        <location evidence="1 4">Nucleus</location>
    </subcellularLocation>
</comment>
<comment type="caution">
    <text evidence="7">The sequence shown here is derived from an EMBL/GenBank/DDBJ whole genome shotgun (WGS) entry which is preliminary data.</text>
</comment>
<dbReference type="SUPFAM" id="SSF51246">
    <property type="entry name" value="Rudiment single hybrid motif"/>
    <property type="match status" value="1"/>
</dbReference>
<dbReference type="InterPro" id="IPR003822">
    <property type="entry name" value="PAH"/>
</dbReference>
<evidence type="ECO:0000313" key="7">
    <source>
        <dbReference type="EMBL" id="GFY83710.1"/>
    </source>
</evidence>
<feature type="region of interest" description="Disordered" evidence="5">
    <location>
        <begin position="358"/>
        <end position="402"/>
    </location>
</feature>
<feature type="region of interest" description="Disordered" evidence="5">
    <location>
        <begin position="480"/>
        <end position="546"/>
    </location>
</feature>
<dbReference type="GO" id="GO:0000118">
    <property type="term" value="C:histone deacetylase complex"/>
    <property type="evidence" value="ECO:0007669"/>
    <property type="project" value="TreeGrafter"/>
</dbReference>
<dbReference type="Pfam" id="PF02785">
    <property type="entry name" value="Biotin_carb_C"/>
    <property type="match status" value="1"/>
</dbReference>
<dbReference type="SUPFAM" id="SSF47762">
    <property type="entry name" value="PAH2 domain"/>
    <property type="match status" value="1"/>
</dbReference>
<evidence type="ECO:0000256" key="4">
    <source>
        <dbReference type="PROSITE-ProRule" id="PRU00810"/>
    </source>
</evidence>
<dbReference type="InterPro" id="IPR005482">
    <property type="entry name" value="Biotin_COase_C"/>
</dbReference>
<dbReference type="PANTHER" id="PTHR12346:SF0">
    <property type="entry name" value="SIN3A, ISOFORM G"/>
    <property type="match status" value="1"/>
</dbReference>
<protein>
    <submittedName>
        <fullName evidence="7">SIN3-like 4</fullName>
    </submittedName>
</protein>
<evidence type="ECO:0000256" key="1">
    <source>
        <dbReference type="ARBA" id="ARBA00004123"/>
    </source>
</evidence>
<feature type="compositionally biased region" description="Basic and acidic residues" evidence="5">
    <location>
        <begin position="360"/>
        <end position="381"/>
    </location>
</feature>
<dbReference type="InterPro" id="IPR036600">
    <property type="entry name" value="PAH_sf"/>
</dbReference>
<dbReference type="PANTHER" id="PTHR12346">
    <property type="entry name" value="SIN3B-RELATED"/>
    <property type="match status" value="1"/>
</dbReference>
<dbReference type="GO" id="GO:0003714">
    <property type="term" value="F:transcription corepressor activity"/>
    <property type="evidence" value="ECO:0007669"/>
    <property type="project" value="InterPro"/>
</dbReference>
<dbReference type="OrthoDB" id="196847at2759"/>
<proteinExistence type="predicted"/>
<dbReference type="EMBL" id="BJWL01000003">
    <property type="protein sequence ID" value="GFY83710.1"/>
    <property type="molecule type" value="Genomic_DNA"/>
</dbReference>
<dbReference type="SMART" id="SM00878">
    <property type="entry name" value="Biotin_carb_C"/>
    <property type="match status" value="1"/>
</dbReference>
<keyword evidence="2" id="KW-0678">Repressor</keyword>
<dbReference type="PROSITE" id="PS51477">
    <property type="entry name" value="PAH"/>
    <property type="match status" value="1"/>
</dbReference>
<accession>A0A7J0EBE3</accession>
<dbReference type="GO" id="GO:0000122">
    <property type="term" value="P:negative regulation of transcription by RNA polymerase II"/>
    <property type="evidence" value="ECO:0007669"/>
    <property type="project" value="TreeGrafter"/>
</dbReference>
<dbReference type="AlphaFoldDB" id="A0A7J0EBE3"/>
<feature type="domain" description="Biotin carboxylase C-terminal" evidence="6">
    <location>
        <begin position="16"/>
        <end position="79"/>
    </location>
</feature>
<name>A0A7J0EBE3_9ERIC</name>
<evidence type="ECO:0000259" key="6">
    <source>
        <dbReference type="SMART" id="SM00878"/>
    </source>
</evidence>
<gene>
    <name evidence="7" type="ORF">Acr_03g0004840</name>
</gene>
<evidence type="ECO:0000256" key="3">
    <source>
        <dbReference type="ARBA" id="ARBA00023242"/>
    </source>
</evidence>
<keyword evidence="8" id="KW-1185">Reference proteome</keyword>
<feature type="region of interest" description="Disordered" evidence="5">
    <location>
        <begin position="217"/>
        <end position="263"/>
    </location>
</feature>
<reference evidence="7 8" key="1">
    <citation type="submission" date="2019-07" db="EMBL/GenBank/DDBJ databases">
        <title>De Novo Assembly of kiwifruit Actinidia rufa.</title>
        <authorList>
            <person name="Sugita-Konishi S."/>
            <person name="Sato K."/>
            <person name="Mori E."/>
            <person name="Abe Y."/>
            <person name="Kisaki G."/>
            <person name="Hamano K."/>
            <person name="Suezawa K."/>
            <person name="Otani M."/>
            <person name="Fukuda T."/>
            <person name="Manabe T."/>
            <person name="Gomi K."/>
            <person name="Tabuchi M."/>
            <person name="Akimitsu K."/>
            <person name="Kataoka I."/>
        </authorList>
    </citation>
    <scope>NUCLEOTIDE SEQUENCE [LARGE SCALE GENOMIC DNA]</scope>
    <source>
        <strain evidence="8">cv. Fuchu</strain>
    </source>
</reference>
<sequence>MYPFGQVMLPLTVQLNIVSQCHLSVRVEAGVEQGDNVSMHCDPTIAKLVVQGENRATTLVKLKDYLSKFQHFRDDLFFDPSNPVWAQKAHNAAKVSASMVAACIFEKENGALRERPPAFLDKIKEISEKKREDDDVLLAIAAGNRRPVIPHMEFEYPDSGIHKDLYQLIKYSCSEVCTTEQQDKVMKIWATFLEPMLWVSCRPQGAEDTEDVIKGKNHISRSSAPSVGESDGSPLGGPTVVTTRESSPSKNRRESGPPEQSSSCLAWRGLDVVIGVEEGRGGVRVGRGGEERRQDAGEVWRGDDGGMGVTGMWLQWCGPHASLLIKGGARILGWGGLDWDGATAQWSLWGGSALAADGEDCSHKGREGNGNHEENDNKAESEGEADGMPDAHDFEGDEGSSQRLTTNDALAYLKAVKNLFQDKQGKYDEFLEVMKDFKDQRLLFFSAKHPDLLVEFTHFLPTLRKQPRFSILHLVGTGPAQGVFPDPSGHEPVNHTQPSPRPRSTDSRGPRQPHGATTDSSRVETTESPRPQSETTETTVRRSENW</sequence>
<evidence type="ECO:0000256" key="2">
    <source>
        <dbReference type="ARBA" id="ARBA00022491"/>
    </source>
</evidence>
<feature type="compositionally biased region" description="Polar residues" evidence="5">
    <location>
        <begin position="240"/>
        <end position="249"/>
    </location>
</feature>
<dbReference type="Gene3D" id="3.30.470.20">
    <property type="entry name" value="ATP-grasp fold, B domain"/>
    <property type="match status" value="1"/>
</dbReference>
<evidence type="ECO:0000256" key="5">
    <source>
        <dbReference type="SAM" id="MobiDB-lite"/>
    </source>
</evidence>
<dbReference type="InterPro" id="IPR011054">
    <property type="entry name" value="Rudment_hybrid_motif"/>
</dbReference>
<dbReference type="GO" id="GO:0000785">
    <property type="term" value="C:chromatin"/>
    <property type="evidence" value="ECO:0007669"/>
    <property type="project" value="TreeGrafter"/>
</dbReference>
<organism evidence="7 8">
    <name type="scientific">Actinidia rufa</name>
    <dbReference type="NCBI Taxonomy" id="165716"/>
    <lineage>
        <taxon>Eukaryota</taxon>
        <taxon>Viridiplantae</taxon>
        <taxon>Streptophyta</taxon>
        <taxon>Embryophyta</taxon>
        <taxon>Tracheophyta</taxon>
        <taxon>Spermatophyta</taxon>
        <taxon>Magnoliopsida</taxon>
        <taxon>eudicotyledons</taxon>
        <taxon>Gunneridae</taxon>
        <taxon>Pentapetalae</taxon>
        <taxon>asterids</taxon>
        <taxon>Ericales</taxon>
        <taxon>Actinidiaceae</taxon>
        <taxon>Actinidia</taxon>
    </lineage>
</organism>
<keyword evidence="3 4" id="KW-0539">Nucleus</keyword>